<sequence length="423" mass="47309">MFSYIPFFLEPSRTLTFMDTKMVKEMKFYDLLGVKPNCTSDELKKAYRKLALKYHPDKNPNEGEKFKVISQAYEVLSTPEKRKIYDEGGEQALKEGSSGGPGGFSSPMDIFDMFFGGGGGGRGRRERKGKDVVHQMGVTLEELYNGSVRKLALQKNVICDGCEGLGGKKGAVERCPNCRGSGVQVRIQQIGPGMVQQIQSVCVECQGQGERINAKDRCKVCLGKKVVRERKVLEVHVDKGMVDGQKITFNGEGDQEPGLQAGDIIIVLDEKEHLVFKRSGDNLVMRMELSLVEALCGFQKSIHTLDDRDLVISSLPGQVFKQGDLKCILNEGMPHYRNPFEKGRLIIQFSVEFPRQLPAEVIPKLESLLPPKPEVIISDQAEEAVLMDFNPEVEARRQRDQREAYYEDDENPQGPRGVQCASQ</sequence>
<protein>
    <recommendedName>
        <fullName evidence="20">DnaJ homolog subfamily A member 1</fullName>
    </recommendedName>
</protein>
<dbReference type="Pfam" id="PF00684">
    <property type="entry name" value="DnaJ_CXXCXGXG"/>
    <property type="match status" value="1"/>
</dbReference>
<evidence type="ECO:0000256" key="12">
    <source>
        <dbReference type="ARBA" id="ARBA00022824"/>
    </source>
</evidence>
<dbReference type="InterPro" id="IPR036410">
    <property type="entry name" value="HSP_DnaJ_Cys-rich_dom_sf"/>
</dbReference>
<evidence type="ECO:0000256" key="23">
    <source>
        <dbReference type="SAM" id="MobiDB-lite"/>
    </source>
</evidence>
<evidence type="ECO:0000256" key="16">
    <source>
        <dbReference type="ARBA" id="ARBA00023128"/>
    </source>
</evidence>
<dbReference type="OrthoDB" id="550424at2759"/>
<dbReference type="InterPro" id="IPR044713">
    <property type="entry name" value="DNJA1/2-like"/>
</dbReference>
<dbReference type="EMBL" id="LRGB01002956">
    <property type="protein sequence ID" value="KZS05351.1"/>
    <property type="molecule type" value="Genomic_DNA"/>
</dbReference>
<evidence type="ECO:0000256" key="15">
    <source>
        <dbReference type="ARBA" id="ARBA00022990"/>
    </source>
</evidence>
<evidence type="ECO:0000256" key="5">
    <source>
        <dbReference type="ARBA" id="ARBA00004635"/>
    </source>
</evidence>
<dbReference type="InterPro" id="IPR012724">
    <property type="entry name" value="DnaJ"/>
</dbReference>
<keyword evidence="28" id="KW-1185">Reference proteome</keyword>
<keyword evidence="19" id="KW-0449">Lipoprotein</keyword>
<dbReference type="InterPro" id="IPR008971">
    <property type="entry name" value="HSP40/DnaJ_pept-bd"/>
</dbReference>
<keyword evidence="9 22" id="KW-0479">Metal-binding</keyword>
<keyword evidence="13 22" id="KW-0862">Zinc</keyword>
<comment type="subcellular location">
    <subcellularLocation>
        <location evidence="4">Cytoplasm</location>
        <location evidence="4">Perinuclear region</location>
    </subcellularLocation>
    <subcellularLocation>
        <location evidence="5">Membrane</location>
        <topology evidence="5">Lipid-anchor</topology>
    </subcellularLocation>
    <subcellularLocation>
        <location evidence="2">Microsome</location>
    </subcellularLocation>
    <subcellularLocation>
        <location evidence="3">Mitochondrion</location>
    </subcellularLocation>
    <subcellularLocation>
        <location evidence="1">Nucleus</location>
    </subcellularLocation>
</comment>
<feature type="region of interest" description="Disordered" evidence="23">
    <location>
        <begin position="397"/>
        <end position="423"/>
    </location>
</feature>
<dbReference type="GO" id="GO:0005634">
    <property type="term" value="C:nucleus"/>
    <property type="evidence" value="ECO:0007669"/>
    <property type="project" value="UniProtKB-SubCell"/>
</dbReference>
<dbReference type="EMBL" id="GDIP01229739">
    <property type="protein sequence ID" value="JAI93662.1"/>
    <property type="molecule type" value="Transcribed_RNA"/>
</dbReference>
<dbReference type="SUPFAM" id="SSF49493">
    <property type="entry name" value="HSP40/DnaJ peptide-binding domain"/>
    <property type="match status" value="2"/>
</dbReference>
<gene>
    <name evidence="27" type="ORF">APZ42_031490</name>
</gene>
<evidence type="ECO:0000256" key="7">
    <source>
        <dbReference type="ARBA" id="ARBA00022490"/>
    </source>
</evidence>
<evidence type="ECO:0000256" key="20">
    <source>
        <dbReference type="ARBA" id="ARBA00040977"/>
    </source>
</evidence>
<dbReference type="Proteomes" id="UP000076858">
    <property type="component" value="Unassembled WGS sequence"/>
</dbReference>
<keyword evidence="16" id="KW-0496">Mitochondrion</keyword>
<dbReference type="GO" id="GO:0006457">
    <property type="term" value="P:protein folding"/>
    <property type="evidence" value="ECO:0007669"/>
    <property type="project" value="InterPro"/>
</dbReference>
<evidence type="ECO:0000256" key="3">
    <source>
        <dbReference type="ARBA" id="ARBA00004173"/>
    </source>
</evidence>
<evidence type="ECO:0000313" key="27">
    <source>
        <dbReference type="EMBL" id="KZS05351.1"/>
    </source>
</evidence>
<keyword evidence="6" id="KW-0488">Methylation</keyword>
<proteinExistence type="inferred from homology"/>
<evidence type="ECO:0000256" key="11">
    <source>
        <dbReference type="ARBA" id="ARBA00022771"/>
    </source>
</evidence>
<feature type="domain" description="J" evidence="24">
    <location>
        <begin position="27"/>
        <end position="89"/>
    </location>
</feature>
<dbReference type="AlphaFoldDB" id="A0A0P4YEE9"/>
<feature type="domain" description="CR-type" evidence="25">
    <location>
        <begin position="146"/>
        <end position="230"/>
    </location>
</feature>
<evidence type="ECO:0000256" key="21">
    <source>
        <dbReference type="ARBA" id="ARBA00046752"/>
    </source>
</evidence>
<evidence type="ECO:0000313" key="26">
    <source>
        <dbReference type="EMBL" id="JAI93662.1"/>
    </source>
</evidence>
<evidence type="ECO:0000256" key="6">
    <source>
        <dbReference type="ARBA" id="ARBA00022481"/>
    </source>
</evidence>
<keyword evidence="15" id="KW-0007">Acetylation</keyword>
<dbReference type="GO" id="GO:0048471">
    <property type="term" value="C:perinuclear region of cytoplasm"/>
    <property type="evidence" value="ECO:0007669"/>
    <property type="project" value="UniProtKB-SubCell"/>
</dbReference>
<dbReference type="SMART" id="SM00271">
    <property type="entry name" value="DnaJ"/>
    <property type="match status" value="1"/>
</dbReference>
<dbReference type="InterPro" id="IPR002939">
    <property type="entry name" value="DnaJ_C"/>
</dbReference>
<dbReference type="GO" id="GO:0030544">
    <property type="term" value="F:Hsp70 protein binding"/>
    <property type="evidence" value="ECO:0007669"/>
    <property type="project" value="InterPro"/>
</dbReference>
<accession>A0A0P4YEE9</accession>
<keyword evidence="8" id="KW-0597">Phosphoprotein</keyword>
<dbReference type="FunFam" id="1.10.287.110:FF:000014">
    <property type="entry name" value="dnaJ homolog subfamily A member 1"/>
    <property type="match status" value="1"/>
</dbReference>
<dbReference type="FunFam" id="2.60.260.20:FF:000003">
    <property type="entry name" value="DnaJ subfamily A member 2"/>
    <property type="match status" value="1"/>
</dbReference>
<evidence type="ECO:0000256" key="13">
    <source>
        <dbReference type="ARBA" id="ARBA00022833"/>
    </source>
</evidence>
<dbReference type="PROSITE" id="PS51188">
    <property type="entry name" value="ZF_CR"/>
    <property type="match status" value="1"/>
</dbReference>
<dbReference type="GO" id="GO:0005524">
    <property type="term" value="F:ATP binding"/>
    <property type="evidence" value="ECO:0007669"/>
    <property type="project" value="InterPro"/>
</dbReference>
<dbReference type="FunFam" id="2.10.230.10:FF:000005">
    <property type="entry name" value="DnaJ homolog subfamily A member 1"/>
    <property type="match status" value="1"/>
</dbReference>
<dbReference type="GO" id="GO:0051082">
    <property type="term" value="F:unfolded protein binding"/>
    <property type="evidence" value="ECO:0007669"/>
    <property type="project" value="InterPro"/>
</dbReference>
<evidence type="ECO:0000256" key="19">
    <source>
        <dbReference type="ARBA" id="ARBA00023288"/>
    </source>
</evidence>
<dbReference type="SUPFAM" id="SSF46565">
    <property type="entry name" value="Chaperone J-domain"/>
    <property type="match status" value="1"/>
</dbReference>
<name>A0A0P4YEE9_9CRUS</name>
<evidence type="ECO:0000256" key="4">
    <source>
        <dbReference type="ARBA" id="ARBA00004556"/>
    </source>
</evidence>
<dbReference type="GO" id="GO:0009408">
    <property type="term" value="P:response to heat"/>
    <property type="evidence" value="ECO:0007669"/>
    <property type="project" value="InterPro"/>
</dbReference>
<keyword evidence="12" id="KW-0256">Endoplasmic reticulum</keyword>
<feature type="zinc finger region" description="CR-type" evidence="22">
    <location>
        <begin position="146"/>
        <end position="230"/>
    </location>
</feature>
<reference evidence="26" key="1">
    <citation type="submission" date="2015-10" db="EMBL/GenBank/DDBJ databases">
        <title>Daphnia magna gene sets from two clonal populations assembled and annotated with EvidentialGene.</title>
        <authorList>
            <person name="Gilbert D."/>
            <person name="Podicheti R."/>
            <person name="Orsini L."/>
            <person name="Colbourne J."/>
            <person name="Pfrender M."/>
        </authorList>
    </citation>
    <scope>NUCLEOTIDE SEQUENCE</scope>
</reference>
<dbReference type="CDD" id="cd10747">
    <property type="entry name" value="DnaJ_C"/>
    <property type="match status" value="1"/>
</dbReference>
<dbReference type="CDD" id="cd06257">
    <property type="entry name" value="DnaJ"/>
    <property type="match status" value="1"/>
</dbReference>
<reference evidence="27 28" key="3">
    <citation type="submission" date="2016-03" db="EMBL/GenBank/DDBJ databases">
        <title>EvidentialGene: Evidence-directed Construction of Genes on Genomes.</title>
        <authorList>
            <person name="Gilbert D.G."/>
            <person name="Choi J.-H."/>
            <person name="Mockaitis K."/>
            <person name="Colbourne J."/>
            <person name="Pfrender M."/>
        </authorList>
    </citation>
    <scope>NUCLEOTIDE SEQUENCE [LARGE SCALE GENOMIC DNA]</scope>
    <source>
        <strain evidence="27 28">Xinb3</strain>
        <tissue evidence="27">Complete organism</tissue>
    </source>
</reference>
<evidence type="ECO:0000256" key="22">
    <source>
        <dbReference type="PROSITE-ProRule" id="PRU00546"/>
    </source>
</evidence>
<keyword evidence="10" id="KW-0677">Repeat</keyword>
<dbReference type="HAMAP" id="MF_01152">
    <property type="entry name" value="DnaJ"/>
    <property type="match status" value="1"/>
</dbReference>
<dbReference type="STRING" id="35525.A0A0P4YEE9"/>
<evidence type="ECO:0000256" key="8">
    <source>
        <dbReference type="ARBA" id="ARBA00022553"/>
    </source>
</evidence>
<dbReference type="PROSITE" id="PS50076">
    <property type="entry name" value="DNAJ_2"/>
    <property type="match status" value="1"/>
</dbReference>
<dbReference type="GO" id="GO:0005739">
    <property type="term" value="C:mitochondrion"/>
    <property type="evidence" value="ECO:0007669"/>
    <property type="project" value="UniProtKB-SubCell"/>
</dbReference>
<evidence type="ECO:0000259" key="24">
    <source>
        <dbReference type="PROSITE" id="PS50076"/>
    </source>
</evidence>
<evidence type="ECO:0000256" key="2">
    <source>
        <dbReference type="ARBA" id="ARBA00004144"/>
    </source>
</evidence>
<dbReference type="Gene3D" id="1.10.287.110">
    <property type="entry name" value="DnaJ domain"/>
    <property type="match status" value="1"/>
</dbReference>
<keyword evidence="17" id="KW-0472">Membrane</keyword>
<evidence type="ECO:0000256" key="9">
    <source>
        <dbReference type="ARBA" id="ARBA00022723"/>
    </source>
</evidence>
<dbReference type="CDD" id="cd10719">
    <property type="entry name" value="DnaJ_zf"/>
    <property type="match status" value="1"/>
</dbReference>
<keyword evidence="14" id="KW-0492">Microsome</keyword>
<dbReference type="GO" id="GO:0016020">
    <property type="term" value="C:membrane"/>
    <property type="evidence" value="ECO:0007669"/>
    <property type="project" value="UniProtKB-SubCell"/>
</dbReference>
<keyword evidence="11 22" id="KW-0863">Zinc-finger</keyword>
<evidence type="ECO:0000256" key="1">
    <source>
        <dbReference type="ARBA" id="ARBA00004123"/>
    </source>
</evidence>
<dbReference type="PRINTS" id="PR00625">
    <property type="entry name" value="JDOMAIN"/>
</dbReference>
<comment type="subunit">
    <text evidence="21">Identified in a complex with HSPA1B and BAX. Interacts with RNF207.</text>
</comment>
<evidence type="ECO:0000256" key="14">
    <source>
        <dbReference type="ARBA" id="ARBA00022848"/>
    </source>
</evidence>
<keyword evidence="7" id="KW-0963">Cytoplasm</keyword>
<dbReference type="Gene3D" id="2.60.260.20">
    <property type="entry name" value="Urease metallochaperone UreE, N-terminal domain"/>
    <property type="match status" value="2"/>
</dbReference>
<evidence type="ECO:0000256" key="10">
    <source>
        <dbReference type="ARBA" id="ARBA00022737"/>
    </source>
</evidence>
<evidence type="ECO:0000313" key="28">
    <source>
        <dbReference type="Proteomes" id="UP000076858"/>
    </source>
</evidence>
<dbReference type="PANTHER" id="PTHR43888">
    <property type="entry name" value="DNAJ-LIKE-2, ISOFORM A-RELATED"/>
    <property type="match status" value="1"/>
</dbReference>
<dbReference type="SUPFAM" id="SSF57938">
    <property type="entry name" value="DnaJ/Hsp40 cysteine-rich domain"/>
    <property type="match status" value="1"/>
</dbReference>
<keyword evidence="18" id="KW-0539">Nucleus</keyword>
<dbReference type="InterPro" id="IPR001305">
    <property type="entry name" value="HSP_DnaJ_Cys-rich_dom"/>
</dbReference>
<dbReference type="GO" id="GO:0008270">
    <property type="term" value="F:zinc ion binding"/>
    <property type="evidence" value="ECO:0007669"/>
    <property type="project" value="UniProtKB-KW"/>
</dbReference>
<evidence type="ECO:0000259" key="25">
    <source>
        <dbReference type="PROSITE" id="PS51188"/>
    </source>
</evidence>
<dbReference type="Gene3D" id="2.10.230.10">
    <property type="entry name" value="Heat shock protein DnaJ, cysteine-rich domain"/>
    <property type="match status" value="1"/>
</dbReference>
<feature type="non-terminal residue" evidence="26">
    <location>
        <position position="423"/>
    </location>
</feature>
<dbReference type="InterPro" id="IPR036869">
    <property type="entry name" value="J_dom_sf"/>
</dbReference>
<dbReference type="InterPro" id="IPR001623">
    <property type="entry name" value="DnaJ_domain"/>
</dbReference>
<evidence type="ECO:0000256" key="17">
    <source>
        <dbReference type="ARBA" id="ARBA00023136"/>
    </source>
</evidence>
<dbReference type="Pfam" id="PF01556">
    <property type="entry name" value="DnaJ_C"/>
    <property type="match status" value="1"/>
</dbReference>
<dbReference type="FunFam" id="2.60.260.20:FF:000068">
    <property type="entry name" value="Chaperone protein dnaJ 3"/>
    <property type="match status" value="1"/>
</dbReference>
<evidence type="ECO:0000256" key="18">
    <source>
        <dbReference type="ARBA" id="ARBA00023242"/>
    </source>
</evidence>
<dbReference type="Pfam" id="PF00226">
    <property type="entry name" value="DnaJ"/>
    <property type="match status" value="1"/>
</dbReference>
<organism evidence="26">
    <name type="scientific">Daphnia magna</name>
    <dbReference type="NCBI Taxonomy" id="35525"/>
    <lineage>
        <taxon>Eukaryota</taxon>
        <taxon>Metazoa</taxon>
        <taxon>Ecdysozoa</taxon>
        <taxon>Arthropoda</taxon>
        <taxon>Crustacea</taxon>
        <taxon>Branchiopoda</taxon>
        <taxon>Diplostraca</taxon>
        <taxon>Cladocera</taxon>
        <taxon>Anomopoda</taxon>
        <taxon>Daphniidae</taxon>
        <taxon>Daphnia</taxon>
    </lineage>
</organism>
<reference evidence="26" key="2">
    <citation type="submission" date="2015-10" db="EMBL/GenBank/DDBJ databases">
        <authorList>
            <person name="Gilbert D.G."/>
        </authorList>
    </citation>
    <scope>NUCLEOTIDE SEQUENCE</scope>
</reference>